<proteinExistence type="predicted"/>
<dbReference type="EMBL" id="JBFAKC010000001">
    <property type="protein sequence ID" value="MEV0706502.1"/>
    <property type="molecule type" value="Genomic_DNA"/>
</dbReference>
<name>A0ABV3FM59_9NOCA</name>
<gene>
    <name evidence="1" type="ORF">AB0I48_02965</name>
</gene>
<accession>A0ABV3FM59</accession>
<protein>
    <submittedName>
        <fullName evidence="1">Uncharacterized protein</fullName>
    </submittedName>
</protein>
<dbReference type="RefSeq" id="WP_157978559.1">
    <property type="nucleotide sequence ID" value="NZ_JBEXKW010000017.1"/>
</dbReference>
<dbReference type="Proteomes" id="UP001551695">
    <property type="component" value="Unassembled WGS sequence"/>
</dbReference>
<comment type="caution">
    <text evidence="1">The sequence shown here is derived from an EMBL/GenBank/DDBJ whole genome shotgun (WGS) entry which is preliminary data.</text>
</comment>
<evidence type="ECO:0000313" key="1">
    <source>
        <dbReference type="EMBL" id="MEV0706502.1"/>
    </source>
</evidence>
<evidence type="ECO:0000313" key="2">
    <source>
        <dbReference type="Proteomes" id="UP001551695"/>
    </source>
</evidence>
<keyword evidence="2" id="KW-1185">Reference proteome</keyword>
<reference evidence="1 2" key="1">
    <citation type="submission" date="2024-06" db="EMBL/GenBank/DDBJ databases">
        <title>The Natural Products Discovery Center: Release of the First 8490 Sequenced Strains for Exploring Actinobacteria Biosynthetic Diversity.</title>
        <authorList>
            <person name="Kalkreuter E."/>
            <person name="Kautsar S.A."/>
            <person name="Yang D."/>
            <person name="Bader C.D."/>
            <person name="Teijaro C.N."/>
            <person name="Fluegel L."/>
            <person name="Davis C.M."/>
            <person name="Simpson J.R."/>
            <person name="Lauterbach L."/>
            <person name="Steele A.D."/>
            <person name="Gui C."/>
            <person name="Meng S."/>
            <person name="Li G."/>
            <person name="Viehrig K."/>
            <person name="Ye F."/>
            <person name="Su P."/>
            <person name="Kiefer A.F."/>
            <person name="Nichols A."/>
            <person name="Cepeda A.J."/>
            <person name="Yan W."/>
            <person name="Fan B."/>
            <person name="Jiang Y."/>
            <person name="Adhikari A."/>
            <person name="Zheng C.-J."/>
            <person name="Schuster L."/>
            <person name="Cowan T.M."/>
            <person name="Smanski M.J."/>
            <person name="Chevrette M.G."/>
            <person name="De Carvalho L.P.S."/>
            <person name="Shen B."/>
        </authorList>
    </citation>
    <scope>NUCLEOTIDE SEQUENCE [LARGE SCALE GENOMIC DNA]</scope>
    <source>
        <strain evidence="1 2">NPDC050403</strain>
    </source>
</reference>
<organism evidence="1 2">
    <name type="scientific">Nocardia aurea</name>
    <dbReference type="NCBI Taxonomy" id="2144174"/>
    <lineage>
        <taxon>Bacteria</taxon>
        <taxon>Bacillati</taxon>
        <taxon>Actinomycetota</taxon>
        <taxon>Actinomycetes</taxon>
        <taxon>Mycobacteriales</taxon>
        <taxon>Nocardiaceae</taxon>
        <taxon>Nocardia</taxon>
    </lineage>
</organism>
<sequence length="53" mass="5914">MITFLLTMAIIVVFGVFLVRGRTPAGSRDVVDRDAQRVRAELDVILGRASHHH</sequence>